<evidence type="ECO:0000259" key="3">
    <source>
        <dbReference type="Pfam" id="PF05004"/>
    </source>
</evidence>
<feature type="compositionally biased region" description="Polar residues" evidence="2">
    <location>
        <begin position="14"/>
        <end position="23"/>
    </location>
</feature>
<reference evidence="4 5" key="1">
    <citation type="journal article" date="2015" name="Genome Biol. Evol.">
        <title>Phylogenomic analyses indicate that early fungi evolved digesting cell walls of algal ancestors of land plants.</title>
        <authorList>
            <person name="Chang Y."/>
            <person name="Wang S."/>
            <person name="Sekimoto S."/>
            <person name="Aerts A.L."/>
            <person name="Choi C."/>
            <person name="Clum A."/>
            <person name="LaButti K.M."/>
            <person name="Lindquist E.A."/>
            <person name="Yee Ngan C."/>
            <person name="Ohm R.A."/>
            <person name="Salamov A.A."/>
            <person name="Grigoriev I.V."/>
            <person name="Spatafora J.W."/>
            <person name="Berbee M.L."/>
        </authorList>
    </citation>
    <scope>NUCLEOTIDE SEQUENCE [LARGE SCALE GENOMIC DNA]</scope>
    <source>
        <strain evidence="4 5">NRRL 1564</strain>
    </source>
</reference>
<comment type="similarity">
    <text evidence="1">Belongs to the IFRD family.</text>
</comment>
<feature type="compositionally biased region" description="Low complexity" evidence="2">
    <location>
        <begin position="36"/>
        <end position="46"/>
    </location>
</feature>
<dbReference type="InterPro" id="IPR011989">
    <property type="entry name" value="ARM-like"/>
</dbReference>
<evidence type="ECO:0000313" key="4">
    <source>
        <dbReference type="EMBL" id="PIA13471.1"/>
    </source>
</evidence>
<name>A0A2G5B3A9_COERN</name>
<keyword evidence="5" id="KW-1185">Reference proteome</keyword>
<proteinExistence type="inferred from homology"/>
<protein>
    <recommendedName>
        <fullName evidence="3">Interferon-related developmental regulator N-terminal domain-containing protein</fullName>
    </recommendedName>
</protein>
<feature type="region of interest" description="Disordered" evidence="2">
    <location>
        <begin position="1"/>
        <end position="55"/>
    </location>
</feature>
<dbReference type="SUPFAM" id="SSF48371">
    <property type="entry name" value="ARM repeat"/>
    <property type="match status" value="1"/>
</dbReference>
<dbReference type="PANTHER" id="PTHR12354:SF1">
    <property type="entry name" value="INTERFERON-RELATED DEVELOPMENTAL REGULATOR 1"/>
    <property type="match status" value="1"/>
</dbReference>
<dbReference type="Proteomes" id="UP000242474">
    <property type="component" value="Unassembled WGS sequence"/>
</dbReference>
<sequence>MVRTVKERGLLRTALNSGRTQSGRSKRAAAKTPNRCSSCGCSGMGSLDASSDEEDDVSIASDDTWAFSEAEDTATETNNDWEVQLEEALEKVGDKRLATREKALTTVERLMGQVYMGEALSGRRVTLLEALQRGARNTKSDRERVLALRCVALWFVNFGAEKEGIEELPPTAKMLHALIADVAAVSSDVRAAALGALGMAYFIAAEDYRDVAEFQRNVWRMLDDALDNRDAILARQAFETAGLLLTVVLDSNTTLAEQLFDSAFDAHVRALTVESVDVRVAAAQNFALMHDALSERNSEKPIFGNRQDEVVGILEMLRNEPTQHHARKVVLAQRKPIRDILLTIKEKDSPKLRLVIKGRVLDFNDWTRILRLKAFRTILQGGLQHQFVNNPLMHDVFDVEFDIGSEDYLHNVARVVVGPSSDLAKSRTLDLRKRRDARWISQHYASDSGED</sequence>
<dbReference type="Gene3D" id="1.25.10.10">
    <property type="entry name" value="Leucine-rich Repeat Variant"/>
    <property type="match status" value="1"/>
</dbReference>
<dbReference type="PANTHER" id="PTHR12354">
    <property type="entry name" value="INTERFERON-RELATED DEVELOPMENTAL REGULATOR"/>
    <property type="match status" value="1"/>
</dbReference>
<gene>
    <name evidence="4" type="ORF">COEREDRAFT_11388</name>
</gene>
<dbReference type="InterPro" id="IPR016024">
    <property type="entry name" value="ARM-type_fold"/>
</dbReference>
<dbReference type="OrthoDB" id="18978at2759"/>
<dbReference type="Pfam" id="PF05004">
    <property type="entry name" value="IFRD"/>
    <property type="match status" value="1"/>
</dbReference>
<evidence type="ECO:0000256" key="1">
    <source>
        <dbReference type="ARBA" id="ARBA00008828"/>
    </source>
</evidence>
<accession>A0A2G5B3A9</accession>
<dbReference type="InterPro" id="IPR007701">
    <property type="entry name" value="Interferon-rel_develop_reg_N"/>
</dbReference>
<evidence type="ECO:0000256" key="2">
    <source>
        <dbReference type="SAM" id="MobiDB-lite"/>
    </source>
</evidence>
<dbReference type="STRING" id="763665.A0A2G5B3A9"/>
<evidence type="ECO:0000313" key="5">
    <source>
        <dbReference type="Proteomes" id="UP000242474"/>
    </source>
</evidence>
<feature type="compositionally biased region" description="Basic and acidic residues" evidence="2">
    <location>
        <begin position="1"/>
        <end position="10"/>
    </location>
</feature>
<feature type="domain" description="Interferon-related developmental regulator N-terminal" evidence="3">
    <location>
        <begin position="60"/>
        <end position="344"/>
    </location>
</feature>
<dbReference type="EMBL" id="KZ303536">
    <property type="protein sequence ID" value="PIA13471.1"/>
    <property type="molecule type" value="Genomic_DNA"/>
</dbReference>
<organism evidence="4 5">
    <name type="scientific">Coemansia reversa (strain ATCC 12441 / NRRL 1564)</name>
    <dbReference type="NCBI Taxonomy" id="763665"/>
    <lineage>
        <taxon>Eukaryota</taxon>
        <taxon>Fungi</taxon>
        <taxon>Fungi incertae sedis</taxon>
        <taxon>Zoopagomycota</taxon>
        <taxon>Kickxellomycotina</taxon>
        <taxon>Kickxellomycetes</taxon>
        <taxon>Kickxellales</taxon>
        <taxon>Kickxellaceae</taxon>
        <taxon>Coemansia</taxon>
    </lineage>
</organism>
<dbReference type="AlphaFoldDB" id="A0A2G5B3A9"/>
<dbReference type="InterPro" id="IPR039777">
    <property type="entry name" value="IFRD"/>
</dbReference>